<sequence>MSDMAKEARKAMKAKAQRLGSDRPLEKVDSSTWTPPAMLNADVKTGLRPISRRAFKSGGKVGGEAAHAHMGKKPRQSGGKALTADSFINKNVKEANESREGAKHIGALKTGGRAKKMDGGIMSPAMSGAAKMMARGQAVGNIPGAMLQSQPTNSRLARSTGLKKGGKAMKHDDVAEDKALIKKMVKPSARTGKDIGGEADSDGAMKKGGRAHRATGGQVFSGPGYPGKVPGADGGRTAHARGGKARGKTDINIMVGAHPPAGAPMGVNPMGGPTKPPGMPDGPGGIPVQVPPAAGAPAGGMPMPMPMPIPMPGPAGPAGPPGMPPMGRKRGGRTYKSYKDMDAGAANGFGRLEKAEIASKTARIEKGNY</sequence>
<feature type="region of interest" description="Disordered" evidence="1">
    <location>
        <begin position="145"/>
        <end position="170"/>
    </location>
</feature>
<evidence type="ECO:0000256" key="1">
    <source>
        <dbReference type="SAM" id="MobiDB-lite"/>
    </source>
</evidence>
<organism evidence="2">
    <name type="scientific">uncultured Caudovirales phage</name>
    <dbReference type="NCBI Taxonomy" id="2100421"/>
    <lineage>
        <taxon>Viruses</taxon>
        <taxon>Duplodnaviria</taxon>
        <taxon>Heunggongvirae</taxon>
        <taxon>Uroviricota</taxon>
        <taxon>Caudoviricetes</taxon>
        <taxon>Peduoviridae</taxon>
        <taxon>Maltschvirus</taxon>
        <taxon>Maltschvirus maltsch</taxon>
    </lineage>
</organism>
<gene>
    <name evidence="2" type="ORF">UFOVP231_10</name>
</gene>
<name>A0A6J7WSY1_9CAUD</name>
<feature type="compositionally biased region" description="Pro residues" evidence="1">
    <location>
        <begin position="315"/>
        <end position="324"/>
    </location>
</feature>
<reference evidence="2" key="1">
    <citation type="submission" date="2020-05" db="EMBL/GenBank/DDBJ databases">
        <authorList>
            <person name="Chiriac C."/>
            <person name="Salcher M."/>
            <person name="Ghai R."/>
            <person name="Kavagutti S V."/>
        </authorList>
    </citation>
    <scope>NUCLEOTIDE SEQUENCE</scope>
</reference>
<dbReference type="EMBL" id="LR798279">
    <property type="protein sequence ID" value="CAB5219898.1"/>
    <property type="molecule type" value="Genomic_DNA"/>
</dbReference>
<feature type="region of interest" description="Disordered" evidence="1">
    <location>
        <begin position="1"/>
        <end position="40"/>
    </location>
</feature>
<feature type="region of interest" description="Disordered" evidence="1">
    <location>
        <begin position="57"/>
        <end position="80"/>
    </location>
</feature>
<feature type="compositionally biased region" description="Basic and acidic residues" evidence="1">
    <location>
        <begin position="20"/>
        <end position="29"/>
    </location>
</feature>
<evidence type="ECO:0000313" key="2">
    <source>
        <dbReference type="EMBL" id="CAB5219898.1"/>
    </source>
</evidence>
<feature type="region of interest" description="Disordered" evidence="1">
    <location>
        <begin position="315"/>
        <end position="339"/>
    </location>
</feature>
<feature type="region of interest" description="Disordered" evidence="1">
    <location>
        <begin position="188"/>
        <end position="226"/>
    </location>
</feature>
<accession>A0A6J7WSY1</accession>
<feature type="compositionally biased region" description="Basic and acidic residues" evidence="1">
    <location>
        <begin position="1"/>
        <end position="10"/>
    </location>
</feature>
<feature type="compositionally biased region" description="Polar residues" evidence="1">
    <location>
        <begin position="147"/>
        <end position="157"/>
    </location>
</feature>
<protein>
    <submittedName>
        <fullName evidence="2">Uncharacterized protein</fullName>
    </submittedName>
</protein>
<proteinExistence type="predicted"/>